<comment type="function">
    <text evidence="10">Cell wall formation. Catalyzes the transfer of a GlcNAc subunit on undecaprenyl-pyrophosphoryl-MurNAc-pentapeptide (lipid intermediate I) to form undecaprenyl-pyrophosphoryl-MurNAc-(pentapeptide)GlcNAc (lipid intermediate II).</text>
</comment>
<feature type="binding site" evidence="10">
    <location>
        <position position="165"/>
    </location>
    <ligand>
        <name>UDP-N-acetyl-alpha-D-glucosamine</name>
        <dbReference type="ChEBI" id="CHEBI:57705"/>
    </ligand>
</feature>
<proteinExistence type="inferred from homology"/>
<dbReference type="AlphaFoldDB" id="A0A0H5DRT1"/>
<dbReference type="UniPathway" id="UPA00219"/>
<evidence type="ECO:0000256" key="2">
    <source>
        <dbReference type="ARBA" id="ARBA00022618"/>
    </source>
</evidence>
<sequence>MVKRVMICTGGTGGHVFPALALARQLKEEMPSLYICFAGGGLSQNRFFDKEAYPFKEVLCGYFPLKNPLKCVASAGKVMAGVIQSGRILDEVKPDLVIGFGSYHTLPLLIATKLRGVPYILHAADSIPGKVIRLMSGSALATGITFPMARKYLRGPVVDVGSPLREDLRQGRPEKEEALARYGLKAGKKTVLIFGGSQGAAFINEMMETASKSLHSLNGAVQFIHLTGLKGDTSGLVKAYREKQFDACVKPFEDKMQYAWTAADLVISRAGAGTIAEQIAFEVPGILIPYPYASENHQEMNAEFMAGEVGGARVMTEAGYSSAGFDLLMKQLITNEDELFTKMQEAIRNFKERAPAEDMCSLVKKLMPTTTGES</sequence>
<dbReference type="GO" id="GO:0009252">
    <property type="term" value="P:peptidoglycan biosynthetic process"/>
    <property type="evidence" value="ECO:0007669"/>
    <property type="project" value="UniProtKB-UniRule"/>
</dbReference>
<dbReference type="GO" id="GO:0005975">
    <property type="term" value="P:carbohydrate metabolic process"/>
    <property type="evidence" value="ECO:0007669"/>
    <property type="project" value="InterPro"/>
</dbReference>
<dbReference type="Pfam" id="PF03033">
    <property type="entry name" value="Glyco_transf_28"/>
    <property type="match status" value="1"/>
</dbReference>
<organism evidence="13 14">
    <name type="scientific">Estrella lausannensis</name>
    <dbReference type="NCBI Taxonomy" id="483423"/>
    <lineage>
        <taxon>Bacteria</taxon>
        <taxon>Pseudomonadati</taxon>
        <taxon>Chlamydiota</taxon>
        <taxon>Chlamydiia</taxon>
        <taxon>Parachlamydiales</taxon>
        <taxon>Candidatus Criblamydiaceae</taxon>
        <taxon>Estrella</taxon>
    </lineage>
</organism>
<dbReference type="GO" id="GO:0051301">
    <property type="term" value="P:cell division"/>
    <property type="evidence" value="ECO:0007669"/>
    <property type="project" value="UniProtKB-KW"/>
</dbReference>
<comment type="caution">
    <text evidence="10">Lacks conserved residue(s) required for the propagation of feature annotation.</text>
</comment>
<dbReference type="Pfam" id="PF04101">
    <property type="entry name" value="Glyco_tran_28_C"/>
    <property type="match status" value="1"/>
</dbReference>
<keyword evidence="7 10" id="KW-0472">Membrane</keyword>
<keyword evidence="8 10" id="KW-0131">Cell cycle</keyword>
<evidence type="ECO:0000256" key="5">
    <source>
        <dbReference type="ARBA" id="ARBA00022960"/>
    </source>
</evidence>
<dbReference type="InterPro" id="IPR006009">
    <property type="entry name" value="GlcNAc_MurG"/>
</dbReference>
<feature type="binding site" evidence="10">
    <location>
        <position position="298"/>
    </location>
    <ligand>
        <name>UDP-N-acetyl-alpha-D-glucosamine</name>
        <dbReference type="ChEBI" id="CHEBI:57705"/>
    </ligand>
</feature>
<dbReference type="GO" id="GO:0051991">
    <property type="term" value="F:UDP-N-acetyl-D-glucosamine:N-acetylmuramoyl-L-alanyl-D-glutamyl-meso-2,6-diaminopimelyl-D-alanyl-D-alanine-diphosphoundecaprenol 4-beta-N-acetylglucosaminlytransferase activity"/>
    <property type="evidence" value="ECO:0007669"/>
    <property type="project" value="RHEA"/>
</dbReference>
<keyword evidence="2 10" id="KW-0132">Cell division</keyword>
<evidence type="ECO:0000259" key="11">
    <source>
        <dbReference type="Pfam" id="PF03033"/>
    </source>
</evidence>
<protein>
    <recommendedName>
        <fullName evidence="10">UDP-N-acetylglucosamine--N-acetylmuramyl-(pentapeptide) pyrophosphoryl-undecaprenol N-acetylglucosamine transferase</fullName>
        <ecNumber evidence="10">2.4.1.227</ecNumber>
    </recommendedName>
    <alternativeName>
        <fullName evidence="10">Undecaprenyl-PP-MurNAc-pentapeptide-UDPGlcNAc GlcNAc transferase</fullName>
    </alternativeName>
</protein>
<evidence type="ECO:0000313" key="13">
    <source>
        <dbReference type="EMBL" id="CRX39322.1"/>
    </source>
</evidence>
<evidence type="ECO:0000256" key="1">
    <source>
        <dbReference type="ARBA" id="ARBA00022475"/>
    </source>
</evidence>
<keyword evidence="4 10" id="KW-0808">Transferase</keyword>
<evidence type="ECO:0000313" key="14">
    <source>
        <dbReference type="Proteomes" id="UP000220251"/>
    </source>
</evidence>
<dbReference type="PANTHER" id="PTHR21015">
    <property type="entry name" value="UDP-N-ACETYLGLUCOSAMINE--N-ACETYLMURAMYL-(PENTAPEPTIDE) PYROPHOSPHORYL-UNDECAPRENOL N-ACETYLGLUCOSAMINE TRANSFERASE 1"/>
    <property type="match status" value="1"/>
</dbReference>
<keyword evidence="5 10" id="KW-0133">Cell shape</keyword>
<dbReference type="EC" id="2.4.1.227" evidence="10"/>
<feature type="binding site" evidence="10">
    <location>
        <begin position="12"/>
        <end position="14"/>
    </location>
    <ligand>
        <name>UDP-N-acetyl-alpha-D-glucosamine</name>
        <dbReference type="ChEBI" id="CHEBI:57705"/>
    </ligand>
</feature>
<evidence type="ECO:0000256" key="3">
    <source>
        <dbReference type="ARBA" id="ARBA00022676"/>
    </source>
</evidence>
<evidence type="ECO:0000256" key="10">
    <source>
        <dbReference type="HAMAP-Rule" id="MF_00033"/>
    </source>
</evidence>
<dbReference type="CDD" id="cd03785">
    <property type="entry name" value="GT28_MurG"/>
    <property type="match status" value="1"/>
</dbReference>
<name>A0A0H5DRT1_9BACT</name>
<accession>A0A0H5DRT1</accession>
<dbReference type="PANTHER" id="PTHR21015:SF22">
    <property type="entry name" value="GLYCOSYLTRANSFERASE"/>
    <property type="match status" value="1"/>
</dbReference>
<keyword evidence="3 10" id="KW-0328">Glycosyltransferase</keyword>
<dbReference type="GO" id="GO:0050511">
    <property type="term" value="F:undecaprenyldiphospho-muramoylpentapeptide beta-N-acetylglucosaminyltransferase activity"/>
    <property type="evidence" value="ECO:0007669"/>
    <property type="project" value="UniProtKB-UniRule"/>
</dbReference>
<dbReference type="SUPFAM" id="SSF53756">
    <property type="entry name" value="UDP-Glycosyltransferase/glycogen phosphorylase"/>
    <property type="match status" value="1"/>
</dbReference>
<dbReference type="InterPro" id="IPR004276">
    <property type="entry name" value="GlycoTrans_28_N"/>
</dbReference>
<keyword evidence="1 10" id="KW-1003">Cell membrane</keyword>
<evidence type="ECO:0000256" key="8">
    <source>
        <dbReference type="ARBA" id="ARBA00023306"/>
    </source>
</evidence>
<comment type="similarity">
    <text evidence="10">Belongs to the glycosyltransferase 28 family. MurG subfamily.</text>
</comment>
<feature type="domain" description="Glycosyl transferase family 28 C-terminal" evidence="12">
    <location>
        <begin position="190"/>
        <end position="353"/>
    </location>
</feature>
<evidence type="ECO:0000256" key="9">
    <source>
        <dbReference type="ARBA" id="ARBA00023316"/>
    </source>
</evidence>
<dbReference type="HAMAP" id="MF_00033">
    <property type="entry name" value="MurG"/>
    <property type="match status" value="1"/>
</dbReference>
<feature type="binding site" evidence="10">
    <location>
        <position position="197"/>
    </location>
    <ligand>
        <name>UDP-N-acetyl-alpha-D-glucosamine</name>
        <dbReference type="ChEBI" id="CHEBI:57705"/>
    </ligand>
</feature>
<keyword evidence="14" id="KW-1185">Reference proteome</keyword>
<dbReference type="GO" id="GO:0005886">
    <property type="term" value="C:plasma membrane"/>
    <property type="evidence" value="ECO:0007669"/>
    <property type="project" value="UniProtKB-SubCell"/>
</dbReference>
<dbReference type="EMBL" id="CWGJ01000027">
    <property type="protein sequence ID" value="CRX39322.1"/>
    <property type="molecule type" value="Genomic_DNA"/>
</dbReference>
<evidence type="ECO:0000256" key="6">
    <source>
        <dbReference type="ARBA" id="ARBA00022984"/>
    </source>
</evidence>
<gene>
    <name evidence="10 13" type="primary">murG</name>
    <name evidence="13" type="ORF">ELAC_2000</name>
</gene>
<dbReference type="Gene3D" id="3.40.50.2000">
    <property type="entry name" value="Glycogen Phosphorylase B"/>
    <property type="match status" value="2"/>
</dbReference>
<keyword evidence="6 10" id="KW-0573">Peptidoglycan synthesis</keyword>
<dbReference type="RefSeq" id="WP_098039192.1">
    <property type="nucleotide sequence ID" value="NZ_CWGJ01000027.1"/>
</dbReference>
<dbReference type="GO" id="GO:0071555">
    <property type="term" value="P:cell wall organization"/>
    <property type="evidence" value="ECO:0007669"/>
    <property type="project" value="UniProtKB-KW"/>
</dbReference>
<dbReference type="GO" id="GO:0008360">
    <property type="term" value="P:regulation of cell shape"/>
    <property type="evidence" value="ECO:0007669"/>
    <property type="project" value="UniProtKB-KW"/>
</dbReference>
<evidence type="ECO:0000259" key="12">
    <source>
        <dbReference type="Pfam" id="PF04101"/>
    </source>
</evidence>
<dbReference type="OrthoDB" id="9808936at2"/>
<evidence type="ECO:0000256" key="7">
    <source>
        <dbReference type="ARBA" id="ARBA00023136"/>
    </source>
</evidence>
<comment type="catalytic activity">
    <reaction evidence="10">
        <text>di-trans,octa-cis-undecaprenyl diphospho-N-acetyl-alpha-D-muramoyl-L-alanyl-D-glutamyl-meso-2,6-diaminopimeloyl-D-alanyl-D-alanine + UDP-N-acetyl-alpha-D-glucosamine = di-trans,octa-cis-undecaprenyl diphospho-[N-acetyl-alpha-D-glucosaminyl-(1-&gt;4)]-N-acetyl-alpha-D-muramoyl-L-alanyl-D-glutamyl-meso-2,6-diaminopimeloyl-D-alanyl-D-alanine + UDP + H(+)</text>
        <dbReference type="Rhea" id="RHEA:31227"/>
        <dbReference type="ChEBI" id="CHEBI:15378"/>
        <dbReference type="ChEBI" id="CHEBI:57705"/>
        <dbReference type="ChEBI" id="CHEBI:58223"/>
        <dbReference type="ChEBI" id="CHEBI:61387"/>
        <dbReference type="ChEBI" id="CHEBI:61388"/>
        <dbReference type="EC" id="2.4.1.227"/>
    </reaction>
</comment>
<comment type="subcellular location">
    <subcellularLocation>
        <location evidence="10">Cell membrane</location>
        <topology evidence="10">Peripheral membrane protein</topology>
        <orientation evidence="10">Cytoplasmic side</orientation>
    </subcellularLocation>
</comment>
<dbReference type="InterPro" id="IPR007235">
    <property type="entry name" value="Glyco_trans_28_C"/>
</dbReference>
<dbReference type="Proteomes" id="UP000220251">
    <property type="component" value="Unassembled WGS sequence"/>
</dbReference>
<keyword evidence="9 10" id="KW-0961">Cell wall biogenesis/degradation</keyword>
<comment type="pathway">
    <text evidence="10">Cell wall biogenesis; peptidoglycan biosynthesis.</text>
</comment>
<evidence type="ECO:0000256" key="4">
    <source>
        <dbReference type="ARBA" id="ARBA00022679"/>
    </source>
</evidence>
<reference evidence="14" key="1">
    <citation type="submission" date="2015-06" db="EMBL/GenBank/DDBJ databases">
        <authorList>
            <person name="Bertelli C."/>
        </authorList>
    </citation>
    <scope>NUCLEOTIDE SEQUENCE [LARGE SCALE GENOMIC DNA]</scope>
    <source>
        <strain evidence="14">CRIB-30</strain>
    </source>
</reference>
<feature type="domain" description="Glycosyltransferase family 28 N-terminal" evidence="11">
    <location>
        <begin position="5"/>
        <end position="140"/>
    </location>
</feature>